<gene>
    <name evidence="2" type="ORF">B1B_17900</name>
</gene>
<reference evidence="2" key="1">
    <citation type="submission" date="2013-08" db="EMBL/GenBank/DDBJ databases">
        <authorList>
            <person name="Mendez C."/>
            <person name="Richter M."/>
            <person name="Ferrer M."/>
            <person name="Sanchez J."/>
        </authorList>
    </citation>
    <scope>NUCLEOTIDE SEQUENCE</scope>
</reference>
<evidence type="ECO:0000313" key="2">
    <source>
        <dbReference type="EMBL" id="EQD31960.1"/>
    </source>
</evidence>
<dbReference type="AlphaFoldDB" id="T0ZQ76"/>
<dbReference type="InterPro" id="IPR011049">
    <property type="entry name" value="Serralysin-like_metalloprot_C"/>
</dbReference>
<protein>
    <submittedName>
        <fullName evidence="2">YadA domain protein</fullName>
    </submittedName>
</protein>
<proteinExistence type="predicted"/>
<feature type="compositionally biased region" description="Low complexity" evidence="1">
    <location>
        <begin position="93"/>
        <end position="112"/>
    </location>
</feature>
<reference evidence="2" key="2">
    <citation type="journal article" date="2014" name="ISME J.">
        <title>Microbial stratification in low pH oxic and suboxic macroscopic growths along an acid mine drainage.</title>
        <authorList>
            <person name="Mendez-Garcia C."/>
            <person name="Mesa V."/>
            <person name="Sprenger R.R."/>
            <person name="Richter M."/>
            <person name="Diez M.S."/>
            <person name="Solano J."/>
            <person name="Bargiela R."/>
            <person name="Golyshina O.V."/>
            <person name="Manteca A."/>
            <person name="Ramos J.L."/>
            <person name="Gallego J.R."/>
            <person name="Llorente I."/>
            <person name="Martins Dos Santos V.A."/>
            <person name="Jensen O.N."/>
            <person name="Pelaez A.I."/>
            <person name="Sanchez J."/>
            <person name="Ferrer M."/>
        </authorList>
    </citation>
    <scope>NUCLEOTIDE SEQUENCE</scope>
</reference>
<dbReference type="EMBL" id="AUZY01011965">
    <property type="protein sequence ID" value="EQD31960.1"/>
    <property type="molecule type" value="Genomic_DNA"/>
</dbReference>
<name>T0ZQ76_9ZZZZ</name>
<feature type="region of interest" description="Disordered" evidence="1">
    <location>
        <begin position="91"/>
        <end position="155"/>
    </location>
</feature>
<comment type="caution">
    <text evidence="2">The sequence shown here is derived from an EMBL/GenBank/DDBJ whole genome shotgun (WGS) entry which is preliminary data.</text>
</comment>
<dbReference type="Gene3D" id="1.20.5.170">
    <property type="match status" value="1"/>
</dbReference>
<feature type="compositionally biased region" description="Polar residues" evidence="1">
    <location>
        <begin position="133"/>
        <end position="155"/>
    </location>
</feature>
<sequence>GGLLRQVTNMAAGTMPTDAVDLAQLDAGGQSAAAWLGGGAAYEASGTGTYVAPVYVLTSPGAAGTYNNVGSALLALDNGINAANARISSISLTPGPAGPQGATGATGATGPQGQQGAGVQPGPGTDTSAVHYDTTSAGSTNYSSVTLQGKTGTQI</sequence>
<organism evidence="2">
    <name type="scientific">mine drainage metagenome</name>
    <dbReference type="NCBI Taxonomy" id="410659"/>
    <lineage>
        <taxon>unclassified sequences</taxon>
        <taxon>metagenomes</taxon>
        <taxon>ecological metagenomes</taxon>
    </lineage>
</organism>
<feature type="non-terminal residue" evidence="2">
    <location>
        <position position="155"/>
    </location>
</feature>
<accession>T0ZQ76</accession>
<dbReference type="SUPFAM" id="SSF101967">
    <property type="entry name" value="Adhesin YadA, collagen-binding domain"/>
    <property type="match status" value="1"/>
</dbReference>
<feature type="non-terminal residue" evidence="2">
    <location>
        <position position="1"/>
    </location>
</feature>
<evidence type="ECO:0000256" key="1">
    <source>
        <dbReference type="SAM" id="MobiDB-lite"/>
    </source>
</evidence>